<comment type="caution">
    <text evidence="1">The sequence shown here is derived from an EMBL/GenBank/DDBJ whole genome shotgun (WGS) entry which is preliminary data.</text>
</comment>
<reference evidence="1" key="2">
    <citation type="submission" date="2023-06" db="EMBL/GenBank/DDBJ databases">
        <authorList>
            <consortium name="Lawrence Berkeley National Laboratory"/>
            <person name="Haridas S."/>
            <person name="Hensen N."/>
            <person name="Bonometti L."/>
            <person name="Westerberg I."/>
            <person name="Brannstrom I.O."/>
            <person name="Guillou S."/>
            <person name="Cros-Aarteil S."/>
            <person name="Calhoun S."/>
            <person name="Kuo A."/>
            <person name="Mondo S."/>
            <person name="Pangilinan J."/>
            <person name="Riley R."/>
            <person name="Labutti K."/>
            <person name="Andreopoulos B."/>
            <person name="Lipzen A."/>
            <person name="Chen C."/>
            <person name="Yanf M."/>
            <person name="Daum C."/>
            <person name="Ng V."/>
            <person name="Clum A."/>
            <person name="Steindorff A."/>
            <person name="Ohm R."/>
            <person name="Martin F."/>
            <person name="Silar P."/>
            <person name="Natvig D."/>
            <person name="Lalanne C."/>
            <person name="Gautier V."/>
            <person name="Ament-Velasquez S.L."/>
            <person name="Kruys A."/>
            <person name="Hutchinson M.I."/>
            <person name="Powell A.J."/>
            <person name="Barry K."/>
            <person name="Miller A.N."/>
            <person name="Grigoriev I.V."/>
            <person name="Debuchy R."/>
            <person name="Gladieux P."/>
            <person name="Thoren M.H."/>
            <person name="Johannesson H."/>
        </authorList>
    </citation>
    <scope>NUCLEOTIDE SEQUENCE</scope>
    <source>
        <strain evidence="1">CBS 118394</strain>
    </source>
</reference>
<dbReference type="AlphaFoldDB" id="A0AAE0HVV3"/>
<dbReference type="Proteomes" id="UP001283341">
    <property type="component" value="Unassembled WGS sequence"/>
</dbReference>
<organism evidence="1 2">
    <name type="scientific">Apodospora peruviana</name>
    <dbReference type="NCBI Taxonomy" id="516989"/>
    <lineage>
        <taxon>Eukaryota</taxon>
        <taxon>Fungi</taxon>
        <taxon>Dikarya</taxon>
        <taxon>Ascomycota</taxon>
        <taxon>Pezizomycotina</taxon>
        <taxon>Sordariomycetes</taxon>
        <taxon>Sordariomycetidae</taxon>
        <taxon>Sordariales</taxon>
        <taxon>Lasiosphaeriaceae</taxon>
        <taxon>Apodospora</taxon>
    </lineage>
</organism>
<keyword evidence="2" id="KW-1185">Reference proteome</keyword>
<evidence type="ECO:0000313" key="2">
    <source>
        <dbReference type="Proteomes" id="UP001283341"/>
    </source>
</evidence>
<accession>A0AAE0HVV3</accession>
<sequence>MQRSGGSSFALVNSQGDVSRPSYRTVHICPAAFERGRSLPRDQIPFIPLKPVILPIIIDESLEEQWPPPSRSAIYFLGDDIAIKLSTQHLIPDIAVDQPEKLLLILFQANFVSQAMEKETFDLIDESRSPHCPNLPLGNTLGSVAEQERVLWACEFVSASSLARSKLETYAWTVTPAGSSLSALVHGLADLLPRPRPATETKWASIRWRNSAEIARADINASLHACITSSPESTLTNRRARWQSRDLAQLGISARKGEYPVHPGAAAIGDILRDAWALKTGAASFSDVAERVKAKLGCEQDLTQQSSRSDYESLKARCKQWIET</sequence>
<dbReference type="EMBL" id="JAUEDM010000008">
    <property type="protein sequence ID" value="KAK3312906.1"/>
    <property type="molecule type" value="Genomic_DNA"/>
</dbReference>
<reference evidence="1" key="1">
    <citation type="journal article" date="2023" name="Mol. Phylogenet. Evol.">
        <title>Genome-scale phylogeny and comparative genomics of the fungal order Sordariales.</title>
        <authorList>
            <person name="Hensen N."/>
            <person name="Bonometti L."/>
            <person name="Westerberg I."/>
            <person name="Brannstrom I.O."/>
            <person name="Guillou S."/>
            <person name="Cros-Aarteil S."/>
            <person name="Calhoun S."/>
            <person name="Haridas S."/>
            <person name="Kuo A."/>
            <person name="Mondo S."/>
            <person name="Pangilinan J."/>
            <person name="Riley R."/>
            <person name="LaButti K."/>
            <person name="Andreopoulos B."/>
            <person name="Lipzen A."/>
            <person name="Chen C."/>
            <person name="Yan M."/>
            <person name="Daum C."/>
            <person name="Ng V."/>
            <person name="Clum A."/>
            <person name="Steindorff A."/>
            <person name="Ohm R.A."/>
            <person name="Martin F."/>
            <person name="Silar P."/>
            <person name="Natvig D.O."/>
            <person name="Lalanne C."/>
            <person name="Gautier V."/>
            <person name="Ament-Velasquez S.L."/>
            <person name="Kruys A."/>
            <person name="Hutchinson M.I."/>
            <person name="Powell A.J."/>
            <person name="Barry K."/>
            <person name="Miller A.N."/>
            <person name="Grigoriev I.V."/>
            <person name="Debuchy R."/>
            <person name="Gladieux P."/>
            <person name="Hiltunen Thoren M."/>
            <person name="Johannesson H."/>
        </authorList>
    </citation>
    <scope>NUCLEOTIDE SEQUENCE</scope>
    <source>
        <strain evidence="1">CBS 118394</strain>
    </source>
</reference>
<name>A0AAE0HVV3_9PEZI</name>
<protein>
    <submittedName>
        <fullName evidence="1">Uncharacterized protein</fullName>
    </submittedName>
</protein>
<evidence type="ECO:0000313" key="1">
    <source>
        <dbReference type="EMBL" id="KAK3312906.1"/>
    </source>
</evidence>
<gene>
    <name evidence="1" type="ORF">B0H66DRAFT_644051</name>
</gene>
<proteinExistence type="predicted"/>